<proteinExistence type="predicted"/>
<dbReference type="OrthoDB" id="6613412at2759"/>
<reference evidence="2" key="1">
    <citation type="submission" date="2025-08" db="UniProtKB">
        <authorList>
            <consortium name="RefSeq"/>
        </authorList>
    </citation>
    <scope>IDENTIFICATION</scope>
    <source>
        <tissue evidence="2">Whole body</tissue>
    </source>
</reference>
<dbReference type="GeneID" id="112686720"/>
<evidence type="ECO:0000313" key="1">
    <source>
        <dbReference type="Proteomes" id="UP000694846"/>
    </source>
</evidence>
<organism evidence="1 2">
    <name type="scientific">Sipha flava</name>
    <name type="common">yellow sugarcane aphid</name>
    <dbReference type="NCBI Taxonomy" id="143950"/>
    <lineage>
        <taxon>Eukaryota</taxon>
        <taxon>Metazoa</taxon>
        <taxon>Ecdysozoa</taxon>
        <taxon>Arthropoda</taxon>
        <taxon>Hexapoda</taxon>
        <taxon>Insecta</taxon>
        <taxon>Pterygota</taxon>
        <taxon>Neoptera</taxon>
        <taxon>Paraneoptera</taxon>
        <taxon>Hemiptera</taxon>
        <taxon>Sternorrhyncha</taxon>
        <taxon>Aphidomorpha</taxon>
        <taxon>Aphidoidea</taxon>
        <taxon>Aphididae</taxon>
        <taxon>Sipha</taxon>
    </lineage>
</organism>
<dbReference type="AlphaFoldDB" id="A0A8B8FVR0"/>
<accession>A0A8B8FVR0</accession>
<name>A0A8B8FVR0_9HEMI</name>
<evidence type="ECO:0000313" key="2">
    <source>
        <dbReference type="RefSeq" id="XP_025414917.1"/>
    </source>
</evidence>
<protein>
    <submittedName>
        <fullName evidence="2">Uncharacterized protein LOC112686720</fullName>
    </submittedName>
</protein>
<sequence length="93" mass="10393">MTEMTEYGVLKHKYTRAQISPCKEKFLELDEAMKKIKDREITLKEAAGHGIAGHQGFNRCNCKTGCGTKKCACNAVEMLCSSKVHSHQNCTNK</sequence>
<keyword evidence="1" id="KW-1185">Reference proteome</keyword>
<dbReference type="RefSeq" id="XP_025414917.1">
    <property type="nucleotide sequence ID" value="XM_025559132.1"/>
</dbReference>
<dbReference type="Proteomes" id="UP000694846">
    <property type="component" value="Unplaced"/>
</dbReference>
<gene>
    <name evidence="2" type="primary">LOC112686720</name>
</gene>